<keyword evidence="2" id="KW-0812">Transmembrane</keyword>
<dbReference type="EMBL" id="BAAAOG010000002">
    <property type="protein sequence ID" value="GAA1956708.1"/>
    <property type="molecule type" value="Genomic_DNA"/>
</dbReference>
<feature type="transmembrane region" description="Helical" evidence="2">
    <location>
        <begin position="108"/>
        <end position="129"/>
    </location>
</feature>
<evidence type="ECO:0000313" key="5">
    <source>
        <dbReference type="Proteomes" id="UP001499933"/>
    </source>
</evidence>
<dbReference type="InterPro" id="IPR012338">
    <property type="entry name" value="Beta-lactam/transpept-like"/>
</dbReference>
<dbReference type="InterPro" id="IPR001967">
    <property type="entry name" value="Peptidase_S11_N"/>
</dbReference>
<proteinExistence type="predicted"/>
<dbReference type="Pfam" id="PF00768">
    <property type="entry name" value="Peptidase_S11"/>
    <property type="match status" value="1"/>
</dbReference>
<comment type="caution">
    <text evidence="4">The sequence shown here is derived from an EMBL/GenBank/DDBJ whole genome shotgun (WGS) entry which is preliminary data.</text>
</comment>
<feature type="compositionally biased region" description="Low complexity" evidence="1">
    <location>
        <begin position="43"/>
        <end position="55"/>
    </location>
</feature>
<sequence length="503" mass="51651">MDDGPAQTRRALRQRPQESMDAAGGIPASDNVLTLEPEPESPAPAAEPAAEQSPESRQRIALSWVDEASIARSPGAVEDLSTAATPFVPVGVGLLADAPRRSPLRAGVIVPTLVLAGLVGAYSATTLLWPLTAVTPTITALQVQPAAALAAKLAWPAAGSAAVSVAGIAGDAASTPAMSSIASITKLVTALVVLDQMPLAVGEQGPQFRFRYADELAYWNALSGGESALDVPVGGTLSEYQLLQGMLIGSAGNYAERLAGDLWPSDAVYASAANAWLRAHGVDGVTVVEPTGMDRGNLASPDALIALAKKALANPVIAEIVAQKSVDLPGAGHVVNTNGLLADPGVVGIKTGTLVAWNLLSAKDVKIGDTTVRLYASVLDQPSDASRIAASRALYKELEAELQPKPSVTAGTTTGIVETAWGEPVDVVTTSDASVILWNGGAGTVSTSYSLGDHREKGDVVGSLSVHGPLNAATVDLRLAHDVEGPTAWWRLTHPLDLFGVNG</sequence>
<keyword evidence="5" id="KW-1185">Reference proteome</keyword>
<evidence type="ECO:0000256" key="1">
    <source>
        <dbReference type="SAM" id="MobiDB-lite"/>
    </source>
</evidence>
<accession>A0ABN2QQQ6</accession>
<evidence type="ECO:0000259" key="3">
    <source>
        <dbReference type="Pfam" id="PF00768"/>
    </source>
</evidence>
<gene>
    <name evidence="4" type="ORF">GCM10009776_18610</name>
</gene>
<feature type="region of interest" description="Disordered" evidence="1">
    <location>
        <begin position="1"/>
        <end position="58"/>
    </location>
</feature>
<evidence type="ECO:0000313" key="4">
    <source>
        <dbReference type="EMBL" id="GAA1956708.1"/>
    </source>
</evidence>
<organism evidence="4 5">
    <name type="scientific">Microbacterium deminutum</name>
    <dbReference type="NCBI Taxonomy" id="344164"/>
    <lineage>
        <taxon>Bacteria</taxon>
        <taxon>Bacillati</taxon>
        <taxon>Actinomycetota</taxon>
        <taxon>Actinomycetes</taxon>
        <taxon>Micrococcales</taxon>
        <taxon>Microbacteriaceae</taxon>
        <taxon>Microbacterium</taxon>
    </lineage>
</organism>
<dbReference type="SUPFAM" id="SSF56601">
    <property type="entry name" value="beta-lactamase/transpeptidase-like"/>
    <property type="match status" value="1"/>
</dbReference>
<feature type="domain" description="Peptidase S11 D-alanyl-D-alanine carboxypeptidase A N-terminal" evidence="3">
    <location>
        <begin position="179"/>
        <end position="353"/>
    </location>
</feature>
<dbReference type="Proteomes" id="UP001499933">
    <property type="component" value="Unassembled WGS sequence"/>
</dbReference>
<protein>
    <recommendedName>
        <fullName evidence="3">Peptidase S11 D-alanyl-D-alanine carboxypeptidase A N-terminal domain-containing protein</fullName>
    </recommendedName>
</protein>
<evidence type="ECO:0000256" key="2">
    <source>
        <dbReference type="SAM" id="Phobius"/>
    </source>
</evidence>
<dbReference type="Gene3D" id="3.40.710.10">
    <property type="entry name" value="DD-peptidase/beta-lactamase superfamily"/>
    <property type="match status" value="1"/>
</dbReference>
<reference evidence="4 5" key="1">
    <citation type="journal article" date="2019" name="Int. J. Syst. Evol. Microbiol.">
        <title>The Global Catalogue of Microorganisms (GCM) 10K type strain sequencing project: providing services to taxonomists for standard genome sequencing and annotation.</title>
        <authorList>
            <consortium name="The Broad Institute Genomics Platform"/>
            <consortium name="The Broad Institute Genome Sequencing Center for Infectious Disease"/>
            <person name="Wu L."/>
            <person name="Ma J."/>
        </authorList>
    </citation>
    <scope>NUCLEOTIDE SEQUENCE [LARGE SCALE GENOMIC DNA]</scope>
    <source>
        <strain evidence="4 5">JCM 14901</strain>
    </source>
</reference>
<keyword evidence="2" id="KW-1133">Transmembrane helix</keyword>
<keyword evidence="2" id="KW-0472">Membrane</keyword>
<name>A0ABN2QQQ6_9MICO</name>